<dbReference type="InterPro" id="IPR037066">
    <property type="entry name" value="Plug_dom_sf"/>
</dbReference>
<dbReference type="Gene3D" id="2.40.170.20">
    <property type="entry name" value="TonB-dependent receptor, beta-barrel domain"/>
    <property type="match status" value="1"/>
</dbReference>
<keyword evidence="13" id="KW-0732">Signal</keyword>
<dbReference type="InterPro" id="IPR000531">
    <property type="entry name" value="Beta-barrel_TonB"/>
</dbReference>
<keyword evidence="7 10" id="KW-0472">Membrane</keyword>
<keyword evidence="3 10" id="KW-0813">Transport</keyword>
<comment type="subcellular location">
    <subcellularLocation>
        <location evidence="1 10">Cell outer membrane</location>
        <topology evidence="1 10">Multi-pass membrane protein</topology>
    </subcellularLocation>
</comment>
<evidence type="ECO:0000256" key="5">
    <source>
        <dbReference type="ARBA" id="ARBA00022692"/>
    </source>
</evidence>
<evidence type="ECO:0000256" key="2">
    <source>
        <dbReference type="ARBA" id="ARBA00009810"/>
    </source>
</evidence>
<dbReference type="InterPro" id="IPR036942">
    <property type="entry name" value="Beta-barrel_TonB_sf"/>
</dbReference>
<evidence type="ECO:0000259" key="15">
    <source>
        <dbReference type="Pfam" id="PF07715"/>
    </source>
</evidence>
<evidence type="ECO:0000313" key="17">
    <source>
        <dbReference type="Proteomes" id="UP001265550"/>
    </source>
</evidence>
<evidence type="ECO:0000256" key="9">
    <source>
        <dbReference type="ARBA" id="ARBA00023237"/>
    </source>
</evidence>
<evidence type="ECO:0000256" key="7">
    <source>
        <dbReference type="ARBA" id="ARBA00023136"/>
    </source>
</evidence>
<evidence type="ECO:0000256" key="4">
    <source>
        <dbReference type="ARBA" id="ARBA00022452"/>
    </source>
</evidence>
<feature type="region of interest" description="Disordered" evidence="12">
    <location>
        <begin position="507"/>
        <end position="536"/>
    </location>
</feature>
<dbReference type="RefSeq" id="WP_204731679.1">
    <property type="nucleotide sequence ID" value="NZ_JAVDWE010000001.1"/>
</dbReference>
<reference evidence="16 17" key="1">
    <citation type="submission" date="2023-07" db="EMBL/GenBank/DDBJ databases">
        <title>Sorghum-associated microbial communities from plants grown in Nebraska, USA.</title>
        <authorList>
            <person name="Schachtman D."/>
        </authorList>
    </citation>
    <scope>NUCLEOTIDE SEQUENCE [LARGE SCALE GENOMIC DNA]</scope>
    <source>
        <strain evidence="16 17">BE240</strain>
    </source>
</reference>
<dbReference type="PANTHER" id="PTHR32552:SF83">
    <property type="entry name" value="BLR3904 PROTEIN"/>
    <property type="match status" value="1"/>
</dbReference>
<keyword evidence="5 10" id="KW-0812">Transmembrane</keyword>
<dbReference type="PANTHER" id="PTHR32552">
    <property type="entry name" value="FERRICHROME IRON RECEPTOR-RELATED"/>
    <property type="match status" value="1"/>
</dbReference>
<keyword evidence="17" id="KW-1185">Reference proteome</keyword>
<dbReference type="InterPro" id="IPR010105">
    <property type="entry name" value="TonB_sidphr_rcpt"/>
</dbReference>
<comment type="similarity">
    <text evidence="2 10 11">Belongs to the TonB-dependent receptor family.</text>
</comment>
<name>A0ABU1V5F6_9BURK</name>
<evidence type="ECO:0000256" key="6">
    <source>
        <dbReference type="ARBA" id="ARBA00023077"/>
    </source>
</evidence>
<evidence type="ECO:0000256" key="12">
    <source>
        <dbReference type="SAM" id="MobiDB-lite"/>
    </source>
</evidence>
<comment type="caution">
    <text evidence="16">The sequence shown here is derived from an EMBL/GenBank/DDBJ whole genome shotgun (WGS) entry which is preliminary data.</text>
</comment>
<dbReference type="PROSITE" id="PS52016">
    <property type="entry name" value="TONB_DEPENDENT_REC_3"/>
    <property type="match status" value="1"/>
</dbReference>
<dbReference type="NCBIfam" id="TIGR01783">
    <property type="entry name" value="TonB-siderophor"/>
    <property type="match status" value="1"/>
</dbReference>
<evidence type="ECO:0000313" key="16">
    <source>
        <dbReference type="EMBL" id="MDR7092674.1"/>
    </source>
</evidence>
<keyword evidence="9 10" id="KW-0998">Cell outer membrane</keyword>
<dbReference type="InterPro" id="IPR012910">
    <property type="entry name" value="Plug_dom"/>
</dbReference>
<evidence type="ECO:0000256" key="8">
    <source>
        <dbReference type="ARBA" id="ARBA00023170"/>
    </source>
</evidence>
<gene>
    <name evidence="16" type="ORF">J2X09_000397</name>
</gene>
<dbReference type="Pfam" id="PF07715">
    <property type="entry name" value="Plug"/>
    <property type="match status" value="1"/>
</dbReference>
<feature type="chain" id="PRO_5046589262" evidence="13">
    <location>
        <begin position="33"/>
        <end position="761"/>
    </location>
</feature>
<accession>A0ABU1V5F6</accession>
<keyword evidence="6 11" id="KW-0798">TonB box</keyword>
<dbReference type="Pfam" id="PF00593">
    <property type="entry name" value="TonB_dep_Rec_b-barrel"/>
    <property type="match status" value="1"/>
</dbReference>
<dbReference type="Gene3D" id="2.170.130.10">
    <property type="entry name" value="TonB-dependent receptor, plug domain"/>
    <property type="match status" value="1"/>
</dbReference>
<evidence type="ECO:0000256" key="13">
    <source>
        <dbReference type="SAM" id="SignalP"/>
    </source>
</evidence>
<sequence length="761" mass="81251">MSVPDRRRPRLTPLSTALCGALVSLAVAPVHAQGTSSATLSTVTVTASPEGEVSSPKATSATIDTPQTINVIPQAIITEQGARNLTDVLRNTPGISFNAGENGFGTNNNNFSLRGFDTSGSVFVDGVRDSGNFARDAFNLEQVEVIKGPSADNGRGGAGGYVNLETKTPKAENFTTGSVGLGWDQYESKNRLRGTLDFNRQFSEGGAFRLNLLAEDSGIAGREHAKQRSIGLAPSVAFGLNTPTQVSLSWQHIEQDDRPDWGVPAATVKGLVNYNPATAGVERDRFYGLLGDTDKVKSDMLTAKVDHRFSPTLKLTNQTRWSKTSRDAFVTAPTGYVAGTQSVPTQRWGYARENTVLSNLTNLSNQFSTGSLRHNLSVGLELNREESDSGRFPTPSGGNTNLFNPDPARAPGGALVQSQSGLVKIDTVAVYAYDTIELNPKWQITGGARLERYKVQLSSTTAAGAPLGAMNGYERTETTLGGKIGVVYKPVQNASVYASYGQSDVPPGSWLSNPDSGREGNNAFPGWDGQNSATSKEQKLTNLELGAKWEFFDSKLSTTAAIFRTERKNVAMIASGGAPSGYGEQTVQGVEFGISGHVTSAWAVYGGLVLLDSERRHSAAVDAALSGDYSTTNAANPNYTAVTTTNGDELAFTPKATLNLWTTYRLNNGLTLGGGLQHVGSSWVGRPDTADRVIPNGKGGKLPSYTIFNLMASYELTQNVRLRLNIDNVTDKTYASSLNWGASRAFLGAPRTFLVSADFRF</sequence>
<evidence type="ECO:0000256" key="3">
    <source>
        <dbReference type="ARBA" id="ARBA00022448"/>
    </source>
</evidence>
<feature type="domain" description="TonB-dependent receptor-like beta-barrel" evidence="14">
    <location>
        <begin position="242"/>
        <end position="729"/>
    </location>
</feature>
<evidence type="ECO:0000256" key="11">
    <source>
        <dbReference type="RuleBase" id="RU003357"/>
    </source>
</evidence>
<feature type="domain" description="TonB-dependent receptor plug" evidence="15">
    <location>
        <begin position="63"/>
        <end position="160"/>
    </location>
</feature>
<dbReference type="SUPFAM" id="SSF56935">
    <property type="entry name" value="Porins"/>
    <property type="match status" value="1"/>
</dbReference>
<dbReference type="Proteomes" id="UP001265550">
    <property type="component" value="Unassembled WGS sequence"/>
</dbReference>
<keyword evidence="8 16" id="KW-0675">Receptor</keyword>
<keyword evidence="4 10" id="KW-1134">Transmembrane beta strand</keyword>
<dbReference type="InterPro" id="IPR039426">
    <property type="entry name" value="TonB-dep_rcpt-like"/>
</dbReference>
<organism evidence="16 17">
    <name type="scientific">Hydrogenophaga laconesensis</name>
    <dbReference type="NCBI Taxonomy" id="1805971"/>
    <lineage>
        <taxon>Bacteria</taxon>
        <taxon>Pseudomonadati</taxon>
        <taxon>Pseudomonadota</taxon>
        <taxon>Betaproteobacteria</taxon>
        <taxon>Burkholderiales</taxon>
        <taxon>Comamonadaceae</taxon>
        <taxon>Hydrogenophaga</taxon>
    </lineage>
</organism>
<dbReference type="EMBL" id="JAVDWE010000001">
    <property type="protein sequence ID" value="MDR7092674.1"/>
    <property type="molecule type" value="Genomic_DNA"/>
</dbReference>
<protein>
    <submittedName>
        <fullName evidence="16">Catecholate siderophore receptor</fullName>
    </submittedName>
</protein>
<feature type="signal peptide" evidence="13">
    <location>
        <begin position="1"/>
        <end position="32"/>
    </location>
</feature>
<proteinExistence type="inferred from homology"/>
<evidence type="ECO:0000256" key="10">
    <source>
        <dbReference type="PROSITE-ProRule" id="PRU01360"/>
    </source>
</evidence>
<evidence type="ECO:0000259" key="14">
    <source>
        <dbReference type="Pfam" id="PF00593"/>
    </source>
</evidence>
<dbReference type="CDD" id="cd01347">
    <property type="entry name" value="ligand_gated_channel"/>
    <property type="match status" value="1"/>
</dbReference>
<evidence type="ECO:0000256" key="1">
    <source>
        <dbReference type="ARBA" id="ARBA00004571"/>
    </source>
</evidence>